<dbReference type="EMBL" id="MT143192">
    <property type="protein sequence ID" value="QJA93971.1"/>
    <property type="molecule type" value="Genomic_DNA"/>
</dbReference>
<evidence type="ECO:0000313" key="2">
    <source>
        <dbReference type="EMBL" id="QJA93971.1"/>
    </source>
</evidence>
<gene>
    <name evidence="1" type="ORF">MM415A00737_0021</name>
    <name evidence="2" type="ORF">MM415B04050_0006</name>
</gene>
<accession>A0A6M3LLQ5</accession>
<evidence type="ECO:0000313" key="1">
    <source>
        <dbReference type="EMBL" id="QJA80383.1"/>
    </source>
</evidence>
<organism evidence="2">
    <name type="scientific">viral metagenome</name>
    <dbReference type="NCBI Taxonomy" id="1070528"/>
    <lineage>
        <taxon>unclassified sequences</taxon>
        <taxon>metagenomes</taxon>
        <taxon>organismal metagenomes</taxon>
    </lineage>
</organism>
<dbReference type="AlphaFoldDB" id="A0A6M3LLQ5"/>
<proteinExistence type="predicted"/>
<reference evidence="2" key="1">
    <citation type="submission" date="2020-03" db="EMBL/GenBank/DDBJ databases">
        <title>The deep terrestrial virosphere.</title>
        <authorList>
            <person name="Holmfeldt K."/>
            <person name="Nilsson E."/>
            <person name="Simone D."/>
            <person name="Lopez-Fernandez M."/>
            <person name="Wu X."/>
            <person name="de Brujin I."/>
            <person name="Lundin D."/>
            <person name="Andersson A."/>
            <person name="Bertilsson S."/>
            <person name="Dopson M."/>
        </authorList>
    </citation>
    <scope>NUCLEOTIDE SEQUENCE</scope>
    <source>
        <strain evidence="1">MM415A00737</strain>
        <strain evidence="2">MM415B04050</strain>
    </source>
</reference>
<dbReference type="EMBL" id="MT142419">
    <property type="protein sequence ID" value="QJA80383.1"/>
    <property type="molecule type" value="Genomic_DNA"/>
</dbReference>
<name>A0A6M3LLQ5_9ZZZZ</name>
<protein>
    <submittedName>
        <fullName evidence="2">Uncharacterized protein</fullName>
    </submittedName>
</protein>
<sequence>MPWNVILKNTQCHYGYTKPEKERILYCQHPENAMRRRCSEKYCPIIVDKNAKVRLTCAFLEQECVGCMEDCSAAG</sequence>